<evidence type="ECO:0000313" key="1">
    <source>
        <dbReference type="RefSeq" id="XP_059599673.1"/>
    </source>
</evidence>
<sequence length="104" mass="11457">MDNYKYAQVSCSIGVHEVFQGDLEQLIIARNNHPRHHEYRAQLPSYHPTKASVPLITAVVCLMSSPLPSSRGRYTVSAAKNSKVLLCGHPLSLVALHTGPDLPR</sequence>
<dbReference type="VEuPathDB" id="FungiDB:An01g05930"/>
<gene>
    <name evidence="1" type="ORF">An01g05930</name>
</gene>
<reference evidence="1" key="1">
    <citation type="submission" date="2025-02" db="EMBL/GenBank/DDBJ databases">
        <authorList>
            <consortium name="NCBI Genome Project"/>
        </authorList>
    </citation>
    <scope>NUCLEOTIDE SEQUENCE</scope>
</reference>
<dbReference type="RefSeq" id="XP_059599673.1">
    <property type="nucleotide sequence ID" value="XM_059748438.1"/>
</dbReference>
<name>A0AAJ8DXF5_ASPNG</name>
<reference evidence="1" key="2">
    <citation type="submission" date="2025-08" db="UniProtKB">
        <authorList>
            <consortium name="RefSeq"/>
        </authorList>
    </citation>
    <scope>IDENTIFICATION</scope>
</reference>
<dbReference type="GeneID" id="84589964"/>
<organism evidence="1">
    <name type="scientific">Aspergillus niger</name>
    <dbReference type="NCBI Taxonomy" id="5061"/>
    <lineage>
        <taxon>Eukaryota</taxon>
        <taxon>Fungi</taxon>
        <taxon>Dikarya</taxon>
        <taxon>Ascomycota</taxon>
        <taxon>Pezizomycotina</taxon>
        <taxon>Eurotiomycetes</taxon>
        <taxon>Eurotiomycetidae</taxon>
        <taxon>Eurotiales</taxon>
        <taxon>Aspergillaceae</taxon>
        <taxon>Aspergillus</taxon>
        <taxon>Aspergillus subgen. Circumdati</taxon>
    </lineage>
</organism>
<protein>
    <submittedName>
        <fullName evidence="1">Uncharacterized protein</fullName>
    </submittedName>
</protein>
<proteinExistence type="predicted"/>
<dbReference type="AlphaFoldDB" id="A0AAJ8DXF5"/>
<accession>A0AAJ8DXF5</accession>
<dbReference type="KEGG" id="ang:An01g05930"/>